<organism evidence="2">
    <name type="scientific">marine sediment metagenome</name>
    <dbReference type="NCBI Taxonomy" id="412755"/>
    <lineage>
        <taxon>unclassified sequences</taxon>
        <taxon>metagenomes</taxon>
        <taxon>ecological metagenomes</taxon>
    </lineage>
</organism>
<sequence length="180" mass="19484">QNSPLEETVQIDKSVLMVIAPKDFRDEEFKEPYDLFTNSGIKVIVASIDTVPAKGMLGMTVKPDILIDQVRPDSFDALIIIGGTGCQVLWDNTTLHKIVQNFNDTKKTIAAICIAPVVLARAGILKNIKATVYPTSKNDIEKCGASYTGSDVEISGNIITGSNPKASKDFATTILNTLKQ</sequence>
<dbReference type="AlphaFoldDB" id="X1T9C5"/>
<feature type="domain" description="DJ-1/PfpI" evidence="1">
    <location>
        <begin position="13"/>
        <end position="176"/>
    </location>
</feature>
<dbReference type="InterPro" id="IPR002818">
    <property type="entry name" value="DJ-1/PfpI"/>
</dbReference>
<evidence type="ECO:0000313" key="2">
    <source>
        <dbReference type="EMBL" id="GAJ01904.1"/>
    </source>
</evidence>
<evidence type="ECO:0000259" key="1">
    <source>
        <dbReference type="Pfam" id="PF01965"/>
    </source>
</evidence>
<dbReference type="PANTHER" id="PTHR48094">
    <property type="entry name" value="PROTEIN/NUCLEIC ACID DEGLYCASE DJ-1-RELATED"/>
    <property type="match status" value="1"/>
</dbReference>
<dbReference type="EMBL" id="BARW01016117">
    <property type="protein sequence ID" value="GAJ01904.1"/>
    <property type="molecule type" value="Genomic_DNA"/>
</dbReference>
<dbReference type="CDD" id="cd03135">
    <property type="entry name" value="GATase1_DJ-1"/>
    <property type="match status" value="1"/>
</dbReference>
<dbReference type="Pfam" id="PF01965">
    <property type="entry name" value="DJ-1_PfpI"/>
    <property type="match status" value="1"/>
</dbReference>
<feature type="non-terminal residue" evidence="2">
    <location>
        <position position="1"/>
    </location>
</feature>
<dbReference type="Gene3D" id="3.40.50.880">
    <property type="match status" value="1"/>
</dbReference>
<reference evidence="2" key="1">
    <citation type="journal article" date="2014" name="Front. Microbiol.">
        <title>High frequency of phylogenetically diverse reductive dehalogenase-homologous genes in deep subseafloor sedimentary metagenomes.</title>
        <authorList>
            <person name="Kawai M."/>
            <person name="Futagami T."/>
            <person name="Toyoda A."/>
            <person name="Takaki Y."/>
            <person name="Nishi S."/>
            <person name="Hori S."/>
            <person name="Arai W."/>
            <person name="Tsubouchi T."/>
            <person name="Morono Y."/>
            <person name="Uchiyama I."/>
            <person name="Ito T."/>
            <person name="Fujiyama A."/>
            <person name="Inagaki F."/>
            <person name="Takami H."/>
        </authorList>
    </citation>
    <scope>NUCLEOTIDE SEQUENCE</scope>
    <source>
        <strain evidence="2">Expedition CK06-06</strain>
    </source>
</reference>
<proteinExistence type="predicted"/>
<accession>X1T9C5</accession>
<dbReference type="InterPro" id="IPR029062">
    <property type="entry name" value="Class_I_gatase-like"/>
</dbReference>
<dbReference type="PANTHER" id="PTHR48094:SF12">
    <property type="entry name" value="PARKINSON DISEASE PROTEIN 7 HOMOLOG"/>
    <property type="match status" value="1"/>
</dbReference>
<name>X1T9C5_9ZZZZ</name>
<dbReference type="SUPFAM" id="SSF52317">
    <property type="entry name" value="Class I glutamine amidotransferase-like"/>
    <property type="match status" value="1"/>
</dbReference>
<dbReference type="GO" id="GO:0005737">
    <property type="term" value="C:cytoplasm"/>
    <property type="evidence" value="ECO:0007669"/>
    <property type="project" value="TreeGrafter"/>
</dbReference>
<dbReference type="InterPro" id="IPR050325">
    <property type="entry name" value="Prot/Nucl_acid_deglycase"/>
</dbReference>
<protein>
    <recommendedName>
        <fullName evidence="1">DJ-1/PfpI domain-containing protein</fullName>
    </recommendedName>
</protein>
<gene>
    <name evidence="2" type="ORF">S12H4_28136</name>
</gene>
<comment type="caution">
    <text evidence="2">The sequence shown here is derived from an EMBL/GenBank/DDBJ whole genome shotgun (WGS) entry which is preliminary data.</text>
</comment>